<evidence type="ECO:0000313" key="1">
    <source>
        <dbReference type="EMBL" id="KAG0468533.1"/>
    </source>
</evidence>
<sequence>MAGKTDVLTRIKVVFSSDSNSASRIDEEGTVLKIRTAIGLKFEEIKRSIDHTNSNVIVKLKRYQED</sequence>
<organism evidence="1 2">
    <name type="scientific">Vanilla planifolia</name>
    <name type="common">Vanilla</name>
    <dbReference type="NCBI Taxonomy" id="51239"/>
    <lineage>
        <taxon>Eukaryota</taxon>
        <taxon>Viridiplantae</taxon>
        <taxon>Streptophyta</taxon>
        <taxon>Embryophyta</taxon>
        <taxon>Tracheophyta</taxon>
        <taxon>Spermatophyta</taxon>
        <taxon>Magnoliopsida</taxon>
        <taxon>Liliopsida</taxon>
        <taxon>Asparagales</taxon>
        <taxon>Orchidaceae</taxon>
        <taxon>Vanilloideae</taxon>
        <taxon>Vanilleae</taxon>
        <taxon>Vanilla</taxon>
    </lineage>
</organism>
<proteinExistence type="predicted"/>
<comment type="caution">
    <text evidence="1">The sequence shown here is derived from an EMBL/GenBank/DDBJ whole genome shotgun (WGS) entry which is preliminary data.</text>
</comment>
<reference evidence="1 2" key="1">
    <citation type="journal article" date="2020" name="Nat. Food">
        <title>A phased Vanilla planifolia genome enables genetic improvement of flavour and production.</title>
        <authorList>
            <person name="Hasing T."/>
            <person name="Tang H."/>
            <person name="Brym M."/>
            <person name="Khazi F."/>
            <person name="Huang T."/>
            <person name="Chambers A.H."/>
        </authorList>
    </citation>
    <scope>NUCLEOTIDE SEQUENCE [LARGE SCALE GENOMIC DNA]</scope>
    <source>
        <tissue evidence="1">Leaf</tissue>
    </source>
</reference>
<name>A0A835UNZ6_VANPL</name>
<accession>A0A835UNZ6</accession>
<dbReference type="AlphaFoldDB" id="A0A835UNZ6"/>
<dbReference type="Proteomes" id="UP000639772">
    <property type="component" value="Chromosome 9"/>
</dbReference>
<evidence type="ECO:0000313" key="2">
    <source>
        <dbReference type="Proteomes" id="UP000639772"/>
    </source>
</evidence>
<protein>
    <submittedName>
        <fullName evidence="1">Uncharacterized protein</fullName>
    </submittedName>
</protein>
<gene>
    <name evidence="1" type="ORF">HPP92_017861</name>
</gene>
<dbReference type="EMBL" id="JADCNM010000009">
    <property type="protein sequence ID" value="KAG0468533.1"/>
    <property type="molecule type" value="Genomic_DNA"/>
</dbReference>